<reference evidence="5" key="1">
    <citation type="submission" date="2021-04" db="EMBL/GenBank/DDBJ databases">
        <title>novel species isolated from subtropical streams in China.</title>
        <authorList>
            <person name="Lu H."/>
        </authorList>
    </citation>
    <scope>NUCLEOTIDE SEQUENCE</scope>
    <source>
        <strain evidence="5">FT137W</strain>
    </source>
</reference>
<protein>
    <submittedName>
        <fullName evidence="5">Glycoside hydrolase family 47 protein</fullName>
    </submittedName>
</protein>
<dbReference type="GO" id="GO:0016020">
    <property type="term" value="C:membrane"/>
    <property type="evidence" value="ECO:0007669"/>
    <property type="project" value="InterPro"/>
</dbReference>
<keyword evidence="3" id="KW-0256">Endoplasmic reticulum</keyword>
<keyword evidence="6" id="KW-1185">Reference proteome</keyword>
<dbReference type="GO" id="GO:0004571">
    <property type="term" value="F:mannosyl-oligosaccharide 1,2-alpha-mannosidase activity"/>
    <property type="evidence" value="ECO:0007669"/>
    <property type="project" value="InterPro"/>
</dbReference>
<dbReference type="AlphaFoldDB" id="A0A941E2X7"/>
<accession>A0A941E2X7</accession>
<evidence type="ECO:0000256" key="2">
    <source>
        <dbReference type="ARBA" id="ARBA00007658"/>
    </source>
</evidence>
<dbReference type="PANTHER" id="PTHR45679">
    <property type="entry name" value="ER DEGRADATION-ENHANCING ALPHA-MANNOSIDASE-LIKE PROTEIN 2"/>
    <property type="match status" value="1"/>
</dbReference>
<dbReference type="GO" id="GO:0005509">
    <property type="term" value="F:calcium ion binding"/>
    <property type="evidence" value="ECO:0007669"/>
    <property type="project" value="InterPro"/>
</dbReference>
<proteinExistence type="inferred from homology"/>
<dbReference type="Proteomes" id="UP000678545">
    <property type="component" value="Unassembled WGS sequence"/>
</dbReference>
<dbReference type="Pfam" id="PF01532">
    <property type="entry name" value="Glyco_hydro_47"/>
    <property type="match status" value="1"/>
</dbReference>
<comment type="caution">
    <text evidence="5">The sequence shown here is derived from an EMBL/GenBank/DDBJ whole genome shotgun (WGS) entry which is preliminary data.</text>
</comment>
<evidence type="ECO:0000313" key="6">
    <source>
        <dbReference type="Proteomes" id="UP000678545"/>
    </source>
</evidence>
<name>A0A941E2X7_9BURK</name>
<dbReference type="EMBL" id="JAGSPJ010000002">
    <property type="protein sequence ID" value="MBR7799664.1"/>
    <property type="molecule type" value="Genomic_DNA"/>
</dbReference>
<keyword evidence="4" id="KW-0325">Glycoprotein</keyword>
<comment type="similarity">
    <text evidence="2">Belongs to the glycosyl hydrolase 47 family.</text>
</comment>
<gene>
    <name evidence="5" type="ORF">KDM90_06605</name>
</gene>
<evidence type="ECO:0000313" key="5">
    <source>
        <dbReference type="EMBL" id="MBR7799664.1"/>
    </source>
</evidence>
<dbReference type="InterPro" id="IPR036026">
    <property type="entry name" value="Seven-hairpin_glycosidases"/>
</dbReference>
<comment type="subcellular location">
    <subcellularLocation>
        <location evidence="1">Endoplasmic reticulum</location>
    </subcellularLocation>
</comment>
<dbReference type="InterPro" id="IPR001382">
    <property type="entry name" value="Glyco_hydro_47"/>
</dbReference>
<dbReference type="GO" id="GO:0005975">
    <property type="term" value="P:carbohydrate metabolic process"/>
    <property type="evidence" value="ECO:0007669"/>
    <property type="project" value="InterPro"/>
</dbReference>
<dbReference type="InterPro" id="IPR044674">
    <property type="entry name" value="EDEM1/2/3"/>
</dbReference>
<dbReference type="GO" id="GO:1904380">
    <property type="term" value="P:endoplasmic reticulum mannose trimming"/>
    <property type="evidence" value="ECO:0007669"/>
    <property type="project" value="InterPro"/>
</dbReference>
<sequence length="98" mass="11181">MGKQLFEDCVKYCRTDAGYAALKDVRTKTQSDSMESFVFAETFKYFYLIFAPQTALDFNKITFNTEAHSFLNSIPESLLLTGPNIRANAATKRDSFRD</sequence>
<evidence type="ECO:0000256" key="1">
    <source>
        <dbReference type="ARBA" id="ARBA00004240"/>
    </source>
</evidence>
<evidence type="ECO:0000256" key="3">
    <source>
        <dbReference type="ARBA" id="ARBA00022824"/>
    </source>
</evidence>
<dbReference type="Gene3D" id="1.50.10.10">
    <property type="match status" value="1"/>
</dbReference>
<keyword evidence="5" id="KW-0378">Hydrolase</keyword>
<dbReference type="SUPFAM" id="SSF48225">
    <property type="entry name" value="Seven-hairpin glycosidases"/>
    <property type="match status" value="1"/>
</dbReference>
<organism evidence="5 6">
    <name type="scientific">Undibacterium fentianense</name>
    <dbReference type="NCBI Taxonomy" id="2828728"/>
    <lineage>
        <taxon>Bacteria</taxon>
        <taxon>Pseudomonadati</taxon>
        <taxon>Pseudomonadota</taxon>
        <taxon>Betaproteobacteria</taxon>
        <taxon>Burkholderiales</taxon>
        <taxon>Oxalobacteraceae</taxon>
        <taxon>Undibacterium</taxon>
    </lineage>
</organism>
<dbReference type="InterPro" id="IPR012341">
    <property type="entry name" value="6hp_glycosidase-like_sf"/>
</dbReference>
<dbReference type="PANTHER" id="PTHR45679:SF6">
    <property type="entry name" value="ER DEGRADATION-ENHANCING ALPHA-MANNOSIDASE-LIKE PROTEIN 2"/>
    <property type="match status" value="1"/>
</dbReference>
<evidence type="ECO:0000256" key="4">
    <source>
        <dbReference type="ARBA" id="ARBA00023180"/>
    </source>
</evidence>